<dbReference type="RefSeq" id="YP_007007072.1">
    <property type="nucleotide sequence ID" value="NC_019524.2"/>
</dbReference>
<keyword evidence="2" id="KW-1185">Reference proteome</keyword>
<name>H6WYM9_9CAUD</name>
<protein>
    <submittedName>
        <fullName evidence="1">Uncharacterized protein</fullName>
    </submittedName>
</protein>
<dbReference type="KEGG" id="vg:14014065"/>
<proteinExistence type="predicted"/>
<dbReference type="EMBL" id="JQ340774">
    <property type="protein sequence ID" value="AFB84084.1"/>
    <property type="molecule type" value="Genomic_DNA"/>
</dbReference>
<evidence type="ECO:0000313" key="2">
    <source>
        <dbReference type="Proteomes" id="UP000008024"/>
    </source>
</evidence>
<dbReference type="Proteomes" id="UP000008024">
    <property type="component" value="Segment"/>
</dbReference>
<accession>H6WYM9</accession>
<evidence type="ECO:0000313" key="1">
    <source>
        <dbReference type="EMBL" id="AFB84084.1"/>
    </source>
</evidence>
<sequence>MELLAIKEMLAAYELKDGITATITTCPRYGSHTVTLRRADGQLISRYPDYQDDFEFCLNQDLKFYGVKVAPVAVDIPATTEKLKVGLMRCDFATDRAYRVYKCAVKVYLIRTLWRFRCDPKIRRAIRSHVIRLRDHRIGLLQAKKALDESAAKMAQDFINTPVKSPVVATCLNKRGDKVYLTAAGFWHHDIKEAMVFTAIPSFSDPMSFYNTLITYEDVK</sequence>
<dbReference type="GeneID" id="14014065"/>
<reference evidence="1 2" key="1">
    <citation type="journal article" date="2012" name="J. Virol.">
        <title>Complete Genome Sequence of the Enterobacter cancerogenus Bacteriophage Enc34.</title>
        <authorList>
            <person name="Kazaks A."/>
            <person name="Dislers A."/>
            <person name="Lipowsky G."/>
            <person name="Nikolajeva V."/>
            <person name="Tars K."/>
        </authorList>
    </citation>
    <scope>NUCLEOTIDE SEQUENCE [LARGE SCALE GENOMIC DNA]</scope>
</reference>
<organism evidence="1 2">
    <name type="scientific">Hafnia phage Enc34</name>
    <dbReference type="NCBI Taxonomy" id="1150990"/>
    <lineage>
        <taxon>Viruses</taxon>
        <taxon>Duplodnaviria</taxon>
        <taxon>Heunggongvirae</taxon>
        <taxon>Uroviricota</taxon>
        <taxon>Caudoviricetes</taxon>
        <taxon>Casjensviridae</taxon>
        <taxon>Enchivirus</taxon>
        <taxon>Enchivirus Enc34</taxon>
    </lineage>
</organism>